<dbReference type="InterPro" id="IPR012340">
    <property type="entry name" value="NA-bd_OB-fold"/>
</dbReference>
<dbReference type="RefSeq" id="WP_153414270.1">
    <property type="nucleotide sequence ID" value="NZ_CP140927.1"/>
</dbReference>
<dbReference type="AlphaFoldDB" id="A0A6G1WUZ5"/>
<name>A0A6G1WUZ5_9HYPH</name>
<evidence type="ECO:0008006" key="3">
    <source>
        <dbReference type="Google" id="ProtNLM"/>
    </source>
</evidence>
<organism evidence="2">
    <name type="scientific">Sinorhizobium medicae</name>
    <dbReference type="NCBI Taxonomy" id="110321"/>
    <lineage>
        <taxon>Bacteria</taxon>
        <taxon>Pseudomonadati</taxon>
        <taxon>Pseudomonadota</taxon>
        <taxon>Alphaproteobacteria</taxon>
        <taxon>Hyphomicrobiales</taxon>
        <taxon>Rhizobiaceae</taxon>
        <taxon>Sinorhizobium/Ensifer group</taxon>
        <taxon>Sinorhizobium</taxon>
    </lineage>
</organism>
<proteinExistence type="predicted"/>
<evidence type="ECO:0000256" key="1">
    <source>
        <dbReference type="SAM" id="MobiDB-lite"/>
    </source>
</evidence>
<protein>
    <recommendedName>
        <fullName evidence="3">DUF2815 family protein</fullName>
    </recommendedName>
</protein>
<feature type="region of interest" description="Disordered" evidence="1">
    <location>
        <begin position="175"/>
        <end position="228"/>
    </location>
</feature>
<gene>
    <name evidence="2" type="ORF">GHJ91_31585</name>
</gene>
<reference evidence="2" key="1">
    <citation type="journal article" date="2013" name="Genome Biol.">
        <title>Comparative genomics of the core and accessory genomes of 48 Sinorhizobium strains comprising five genospecies.</title>
        <authorList>
            <person name="Sugawara M."/>
            <person name="Epstein B."/>
            <person name="Badgley B.D."/>
            <person name="Unno T."/>
            <person name="Xu L."/>
            <person name="Reese J."/>
            <person name="Gyaneshwar P."/>
            <person name="Denny R."/>
            <person name="Mudge J."/>
            <person name="Bharti A.K."/>
            <person name="Farmer A.D."/>
            <person name="May G.D."/>
            <person name="Woodward J.E."/>
            <person name="Medigue C."/>
            <person name="Vallenet D."/>
            <person name="Lajus A."/>
            <person name="Rouy Z."/>
            <person name="Martinez-Vaz B."/>
            <person name="Tiffin P."/>
            <person name="Young N.D."/>
            <person name="Sadowsky M.J."/>
        </authorList>
    </citation>
    <scope>NUCLEOTIDE SEQUENCE</scope>
    <source>
        <strain evidence="2">M1</strain>
    </source>
</reference>
<accession>A0A6G1WUZ5</accession>
<sequence>MAKKETPKYRTPRGIAVYPRLDNPDTKYNKHGTYSAKLKLPVAEAKPFIAKLQEIAKPHFGKPLPIKKNPCWFYEKVTDEETGEESETGFVIFNLQVKNREVKDKKTGELKLWDRKPVLFSASGKVVKKARVGAGTEYAVTFEIYLGKDNDGNPTMQLQPTAVQIFKLVEYASGGASVNPADYGIEAEEGGWEPEEDDGSDDSQDEGGNDGSDEGSDESGDETENEDF</sequence>
<dbReference type="EMBL" id="WISB01000205">
    <property type="protein sequence ID" value="MQW73473.1"/>
    <property type="molecule type" value="Genomic_DNA"/>
</dbReference>
<comment type="caution">
    <text evidence="2">The sequence shown here is derived from an EMBL/GenBank/DDBJ whole genome shotgun (WGS) entry which is preliminary data.</text>
</comment>
<dbReference type="Gene3D" id="2.40.50.140">
    <property type="entry name" value="Nucleic acid-binding proteins"/>
    <property type="match status" value="1"/>
</dbReference>
<feature type="compositionally biased region" description="Acidic residues" evidence="1">
    <location>
        <begin position="185"/>
        <end position="228"/>
    </location>
</feature>
<dbReference type="SUPFAM" id="SSF50249">
    <property type="entry name" value="Nucleic acid-binding proteins"/>
    <property type="match status" value="1"/>
</dbReference>
<evidence type="ECO:0000313" key="2">
    <source>
        <dbReference type="EMBL" id="MQW73473.1"/>
    </source>
</evidence>